<evidence type="ECO:0000313" key="4">
    <source>
        <dbReference type="Proteomes" id="UP000000263"/>
    </source>
</evidence>
<dbReference type="InterPro" id="IPR012938">
    <property type="entry name" value="Glc/Sorbosone_DH"/>
</dbReference>
<dbReference type="PANTHER" id="PTHR19328:SF13">
    <property type="entry name" value="HIPL1 PROTEIN"/>
    <property type="match status" value="1"/>
</dbReference>
<dbReference type="KEGG" id="rca:Rcas_0163"/>
<dbReference type="eggNOG" id="COG2133">
    <property type="taxonomic scope" value="Bacteria"/>
</dbReference>
<dbReference type="OrthoDB" id="9770043at2"/>
<protein>
    <submittedName>
        <fullName evidence="3">Glucose sorbosone dehydrogenase</fullName>
    </submittedName>
</protein>
<feature type="signal peptide" evidence="1">
    <location>
        <begin position="1"/>
        <end position="27"/>
    </location>
</feature>
<dbReference type="AlphaFoldDB" id="A7NFR8"/>
<gene>
    <name evidence="3" type="ordered locus">Rcas_0163</name>
</gene>
<keyword evidence="1" id="KW-0732">Signal</keyword>
<feature type="domain" description="Glucose/Sorbosone dehydrogenase" evidence="2">
    <location>
        <begin position="40"/>
        <end position="372"/>
    </location>
</feature>
<evidence type="ECO:0000313" key="3">
    <source>
        <dbReference type="EMBL" id="ABU56297.1"/>
    </source>
</evidence>
<keyword evidence="4" id="KW-1185">Reference proteome</keyword>
<reference evidence="3 4" key="1">
    <citation type="submission" date="2007-08" db="EMBL/GenBank/DDBJ databases">
        <title>Complete sequence of Roseiflexus castenholzii DSM 13941.</title>
        <authorList>
            <consortium name="US DOE Joint Genome Institute"/>
            <person name="Copeland A."/>
            <person name="Lucas S."/>
            <person name="Lapidus A."/>
            <person name="Barry K."/>
            <person name="Glavina del Rio T."/>
            <person name="Dalin E."/>
            <person name="Tice H."/>
            <person name="Pitluck S."/>
            <person name="Thompson L.S."/>
            <person name="Brettin T."/>
            <person name="Bruce D."/>
            <person name="Detter J.C."/>
            <person name="Han C."/>
            <person name="Tapia R."/>
            <person name="Schmutz J."/>
            <person name="Larimer F."/>
            <person name="Land M."/>
            <person name="Hauser L."/>
            <person name="Kyrpides N."/>
            <person name="Mikhailova N."/>
            <person name="Bryant D.A."/>
            <person name="Hanada S."/>
            <person name="Tsukatani Y."/>
            <person name="Richardson P."/>
        </authorList>
    </citation>
    <scope>NUCLEOTIDE SEQUENCE [LARGE SCALE GENOMIC DNA]</scope>
    <source>
        <strain evidence="4">DSM 13941 / HLO8</strain>
    </source>
</reference>
<dbReference type="HOGENOM" id="CLU_012253_1_1_0"/>
<dbReference type="Pfam" id="PF07995">
    <property type="entry name" value="GSDH"/>
    <property type="match status" value="1"/>
</dbReference>
<dbReference type="RefSeq" id="WP_011997702.1">
    <property type="nucleotide sequence ID" value="NC_009767.1"/>
</dbReference>
<sequence>MPRHLLWMMLFLTIAATALPGGSATYAAPGYEIQVVKTGLDRPWSINFAPDGRLFFTARNSGRLYALNTATGNVQTFSGLPPARFRAEQEAGMMGMALDPDFATNGWAYICYSFFDNDGNRRNRLSRFTVNPVSGAVSGERVLIETMVGALYHNGCRVIVSPDNRYLFVSMGDATVPSLAQDLDSTGGKTFRIFKDGSIPTDNPFYDNGRIPRSLIWTYGHRNHQGLAFHPTTGDLWSTEHGPEIMDELNVLIAGRNYGWGWGSGPHYCLGTVNCGSVPDFMPPVAVFNPERTVATSDMVFYTGSAFPEWSGDLFFVTLKTGRLYRLKIDNRTIVEQEILIDGTYGRLRDVTVGPDGFLYISTDETSAQLLRIRPTIERPYRVQLPLVMRG</sequence>
<proteinExistence type="predicted"/>
<dbReference type="InterPro" id="IPR011041">
    <property type="entry name" value="Quinoprot_gluc/sorb_DH_b-prop"/>
</dbReference>
<name>A7NFR8_ROSCS</name>
<dbReference type="InterPro" id="IPR011042">
    <property type="entry name" value="6-blade_b-propeller_TolB-like"/>
</dbReference>
<dbReference type="EMBL" id="CP000804">
    <property type="protein sequence ID" value="ABU56297.1"/>
    <property type="molecule type" value="Genomic_DNA"/>
</dbReference>
<evidence type="ECO:0000259" key="2">
    <source>
        <dbReference type="Pfam" id="PF07995"/>
    </source>
</evidence>
<dbReference type="SUPFAM" id="SSF50952">
    <property type="entry name" value="Soluble quinoprotein glucose dehydrogenase"/>
    <property type="match status" value="1"/>
</dbReference>
<organism evidence="3 4">
    <name type="scientific">Roseiflexus castenholzii (strain DSM 13941 / HLO8)</name>
    <dbReference type="NCBI Taxonomy" id="383372"/>
    <lineage>
        <taxon>Bacteria</taxon>
        <taxon>Bacillati</taxon>
        <taxon>Chloroflexota</taxon>
        <taxon>Chloroflexia</taxon>
        <taxon>Chloroflexales</taxon>
        <taxon>Roseiflexineae</taxon>
        <taxon>Roseiflexaceae</taxon>
        <taxon>Roseiflexus</taxon>
    </lineage>
</organism>
<evidence type="ECO:0000256" key="1">
    <source>
        <dbReference type="SAM" id="SignalP"/>
    </source>
</evidence>
<dbReference type="Proteomes" id="UP000000263">
    <property type="component" value="Chromosome"/>
</dbReference>
<feature type="chain" id="PRO_5002713779" evidence="1">
    <location>
        <begin position="28"/>
        <end position="391"/>
    </location>
</feature>
<accession>A7NFR8</accession>
<dbReference type="PANTHER" id="PTHR19328">
    <property type="entry name" value="HEDGEHOG-INTERACTING PROTEIN"/>
    <property type="match status" value="1"/>
</dbReference>
<dbReference type="Gene3D" id="2.120.10.30">
    <property type="entry name" value="TolB, C-terminal domain"/>
    <property type="match status" value="1"/>
</dbReference>